<dbReference type="Gene3D" id="1.20.1250.20">
    <property type="entry name" value="MFS general substrate transporter like domains"/>
    <property type="match status" value="2"/>
</dbReference>
<dbReference type="EMBL" id="SWMS01000036">
    <property type="protein sequence ID" value="TKG60503.1"/>
    <property type="molecule type" value="Genomic_DNA"/>
</dbReference>
<dbReference type="InterPro" id="IPR005829">
    <property type="entry name" value="Sugar_transporter_CS"/>
</dbReference>
<feature type="transmembrane region" description="Helical" evidence="6">
    <location>
        <begin position="230"/>
        <end position="255"/>
    </location>
</feature>
<comment type="caution">
    <text evidence="8">The sequence shown here is derived from an EMBL/GenBank/DDBJ whole genome shotgun (WGS) entry which is preliminary data.</text>
</comment>
<evidence type="ECO:0000256" key="1">
    <source>
        <dbReference type="ARBA" id="ARBA00004651"/>
    </source>
</evidence>
<keyword evidence="9" id="KW-1185">Reference proteome</keyword>
<gene>
    <name evidence="8" type="ORF">FCN18_35140</name>
</gene>
<feature type="transmembrane region" description="Helical" evidence="6">
    <location>
        <begin position="27"/>
        <end position="45"/>
    </location>
</feature>
<dbReference type="InterPro" id="IPR011701">
    <property type="entry name" value="MFS"/>
</dbReference>
<feature type="transmembrane region" description="Helical" evidence="6">
    <location>
        <begin position="101"/>
        <end position="119"/>
    </location>
</feature>
<feature type="region of interest" description="Disordered" evidence="5">
    <location>
        <begin position="1"/>
        <end position="22"/>
    </location>
</feature>
<feature type="transmembrane region" description="Helical" evidence="6">
    <location>
        <begin position="186"/>
        <end position="206"/>
    </location>
</feature>
<comment type="subcellular location">
    <subcellularLocation>
        <location evidence="1">Cell membrane</location>
        <topology evidence="1">Multi-pass membrane protein</topology>
    </subcellularLocation>
</comment>
<dbReference type="SUPFAM" id="SSF103473">
    <property type="entry name" value="MFS general substrate transporter"/>
    <property type="match status" value="1"/>
</dbReference>
<keyword evidence="4 6" id="KW-0472">Membrane</keyword>
<dbReference type="InterPro" id="IPR036259">
    <property type="entry name" value="MFS_trans_sf"/>
</dbReference>
<name>A0ABY2RTZ6_9PSEU</name>
<dbReference type="InterPro" id="IPR020846">
    <property type="entry name" value="MFS_dom"/>
</dbReference>
<dbReference type="PANTHER" id="PTHR23528:SF1">
    <property type="entry name" value="MAJOR FACILITATOR SUPERFAMILY (MFS) PROFILE DOMAIN-CONTAINING PROTEIN"/>
    <property type="match status" value="1"/>
</dbReference>
<evidence type="ECO:0000256" key="2">
    <source>
        <dbReference type="ARBA" id="ARBA00022692"/>
    </source>
</evidence>
<organism evidence="8 9">
    <name type="scientific">Prauserella endophytica</name>
    <dbReference type="NCBI Taxonomy" id="1592324"/>
    <lineage>
        <taxon>Bacteria</taxon>
        <taxon>Bacillati</taxon>
        <taxon>Actinomycetota</taxon>
        <taxon>Actinomycetes</taxon>
        <taxon>Pseudonocardiales</taxon>
        <taxon>Pseudonocardiaceae</taxon>
        <taxon>Prauserella</taxon>
        <taxon>Prauserella coralliicola group</taxon>
    </lineage>
</organism>
<feature type="transmembrane region" description="Helical" evidence="6">
    <location>
        <begin position="125"/>
        <end position="145"/>
    </location>
</feature>
<feature type="transmembrane region" description="Helical" evidence="6">
    <location>
        <begin position="298"/>
        <end position="320"/>
    </location>
</feature>
<reference evidence="8 9" key="1">
    <citation type="journal article" date="2015" name="Antonie Van Leeuwenhoek">
        <title>Prauserella endophytica sp. nov., an endophytic actinobacterium isolated from Tamarix taklamakanensis.</title>
        <authorList>
            <person name="Liu J.M."/>
            <person name="Habden X."/>
            <person name="Guo L."/>
            <person name="Tuo L."/>
            <person name="Jiang Z.K."/>
            <person name="Liu S.W."/>
            <person name="Liu X.F."/>
            <person name="Chen L."/>
            <person name="Li R.F."/>
            <person name="Zhang Y.Q."/>
            <person name="Sun C.H."/>
        </authorList>
    </citation>
    <scope>NUCLEOTIDE SEQUENCE [LARGE SCALE GENOMIC DNA]</scope>
    <source>
        <strain evidence="8 9">CGMCC 4.7182</strain>
    </source>
</reference>
<feature type="domain" description="Major facilitator superfamily (MFS) profile" evidence="7">
    <location>
        <begin position="229"/>
        <end position="411"/>
    </location>
</feature>
<feature type="transmembrane region" description="Helical" evidence="6">
    <location>
        <begin position="157"/>
        <end position="180"/>
    </location>
</feature>
<evidence type="ECO:0000313" key="8">
    <source>
        <dbReference type="EMBL" id="TKG60503.1"/>
    </source>
</evidence>
<feature type="transmembrane region" description="Helical" evidence="6">
    <location>
        <begin position="388"/>
        <end position="407"/>
    </location>
</feature>
<feature type="transmembrane region" description="Helical" evidence="6">
    <location>
        <begin position="326"/>
        <end position="349"/>
    </location>
</feature>
<sequence>MSIGTRKSGRVQTTTQEPDVRPPLGRGWIAGYAVASTGMWLAVLTPAQVQLARQSEVLAPGGKTALLGLATGLGAAVTAVAVPVLGALSDRTRSRYGRRRPWVLGGALVAAAGLLWLATASTAPAMVAGWLVAQLGLAGVQAALMSTIPDRVPRPRLGAVTGWAGMTQMLGALLGTVLVNRIVVDLAAGYVACAALAVASMVPFLFAHKETRTVAVVAARRQRVAFSPDLAWAWLSRFLVMLGFALITQYLLYYLQDELRVEDVQESVLTVTAVTVVCSMLAALVTGRWSDRAGRRRVFVAAGALLMGMGALAMASAPMWPVALGAAALVGLGFGTFLAVDLAVIASVLPSAADTGRDLGFFAVAAAAPQILAPALAVPVIAVAGYPGLYVLTGAVTILGGAAVMRVRSVS</sequence>
<evidence type="ECO:0000256" key="3">
    <source>
        <dbReference type="ARBA" id="ARBA00022989"/>
    </source>
</evidence>
<keyword evidence="2 6" id="KW-0812">Transmembrane</keyword>
<evidence type="ECO:0000313" key="9">
    <source>
        <dbReference type="Proteomes" id="UP000309992"/>
    </source>
</evidence>
<evidence type="ECO:0000256" key="5">
    <source>
        <dbReference type="SAM" id="MobiDB-lite"/>
    </source>
</evidence>
<evidence type="ECO:0000256" key="6">
    <source>
        <dbReference type="SAM" id="Phobius"/>
    </source>
</evidence>
<feature type="transmembrane region" description="Helical" evidence="6">
    <location>
        <begin position="65"/>
        <end position="89"/>
    </location>
</feature>
<dbReference type="Proteomes" id="UP000309992">
    <property type="component" value="Unassembled WGS sequence"/>
</dbReference>
<feature type="transmembrane region" description="Helical" evidence="6">
    <location>
        <begin position="267"/>
        <end position="286"/>
    </location>
</feature>
<protein>
    <submittedName>
        <fullName evidence="8">MFS transporter</fullName>
    </submittedName>
</protein>
<dbReference type="PROSITE" id="PS50850">
    <property type="entry name" value="MFS"/>
    <property type="match status" value="1"/>
</dbReference>
<accession>A0ABY2RTZ6</accession>
<evidence type="ECO:0000259" key="7">
    <source>
        <dbReference type="PROSITE" id="PS50850"/>
    </source>
</evidence>
<feature type="transmembrane region" description="Helical" evidence="6">
    <location>
        <begin position="361"/>
        <end position="382"/>
    </location>
</feature>
<evidence type="ECO:0000256" key="4">
    <source>
        <dbReference type="ARBA" id="ARBA00023136"/>
    </source>
</evidence>
<dbReference type="Pfam" id="PF07690">
    <property type="entry name" value="MFS_1"/>
    <property type="match status" value="1"/>
</dbReference>
<proteinExistence type="predicted"/>
<dbReference type="PROSITE" id="PS00216">
    <property type="entry name" value="SUGAR_TRANSPORT_1"/>
    <property type="match status" value="1"/>
</dbReference>
<keyword evidence="3 6" id="KW-1133">Transmembrane helix</keyword>
<dbReference type="PANTHER" id="PTHR23528">
    <property type="match status" value="1"/>
</dbReference>